<keyword evidence="9" id="KW-1185">Reference proteome</keyword>
<feature type="region of interest" description="Disordered" evidence="6">
    <location>
        <begin position="117"/>
        <end position="255"/>
    </location>
</feature>
<evidence type="ECO:0000256" key="4">
    <source>
        <dbReference type="ARBA" id="ARBA00040877"/>
    </source>
</evidence>
<dbReference type="InterPro" id="IPR040187">
    <property type="entry name" value="OCAD1/2"/>
</dbReference>
<evidence type="ECO:0000313" key="9">
    <source>
        <dbReference type="Proteomes" id="UP001221898"/>
    </source>
</evidence>
<dbReference type="Proteomes" id="UP001221898">
    <property type="component" value="Unassembled WGS sequence"/>
</dbReference>
<name>A0AAD7WHU4_9TELE</name>
<protein>
    <recommendedName>
        <fullName evidence="4 5">OCIA domain-containing protein 1</fullName>
    </recommendedName>
</protein>
<reference evidence="8" key="1">
    <citation type="journal article" date="2023" name="Science">
        <title>Genome structures resolve the early diversification of teleost fishes.</title>
        <authorList>
            <person name="Parey E."/>
            <person name="Louis A."/>
            <person name="Montfort J."/>
            <person name="Bouchez O."/>
            <person name="Roques C."/>
            <person name="Iampietro C."/>
            <person name="Lluch J."/>
            <person name="Castinel A."/>
            <person name="Donnadieu C."/>
            <person name="Desvignes T."/>
            <person name="Floi Bucao C."/>
            <person name="Jouanno E."/>
            <person name="Wen M."/>
            <person name="Mejri S."/>
            <person name="Dirks R."/>
            <person name="Jansen H."/>
            <person name="Henkel C."/>
            <person name="Chen W.J."/>
            <person name="Zahm M."/>
            <person name="Cabau C."/>
            <person name="Klopp C."/>
            <person name="Thompson A.W."/>
            <person name="Robinson-Rechavi M."/>
            <person name="Braasch I."/>
            <person name="Lecointre G."/>
            <person name="Bobe J."/>
            <person name="Postlethwait J.H."/>
            <person name="Berthelot C."/>
            <person name="Roest Crollius H."/>
            <person name="Guiguen Y."/>
        </authorList>
    </citation>
    <scope>NUCLEOTIDE SEQUENCE</scope>
    <source>
        <strain evidence="8">NC1722</strain>
    </source>
</reference>
<dbReference type="PANTHER" id="PTHR13336:SF4">
    <property type="entry name" value="OCIA DOMAIN-CONTAINING PROTEIN 1"/>
    <property type="match status" value="1"/>
</dbReference>
<dbReference type="AlphaFoldDB" id="A0AAD7WHU4"/>
<feature type="compositionally biased region" description="Basic and acidic residues" evidence="6">
    <location>
        <begin position="204"/>
        <end position="214"/>
    </location>
</feature>
<comment type="similarity">
    <text evidence="3 5">Belongs to the OCIAD1 family.</text>
</comment>
<evidence type="ECO:0000256" key="1">
    <source>
        <dbReference type="ARBA" id="ARBA00004177"/>
    </source>
</evidence>
<evidence type="ECO:0000256" key="6">
    <source>
        <dbReference type="SAM" id="MobiDB-lite"/>
    </source>
</evidence>
<organism evidence="8 9">
    <name type="scientific">Aldrovandia affinis</name>
    <dbReference type="NCBI Taxonomy" id="143900"/>
    <lineage>
        <taxon>Eukaryota</taxon>
        <taxon>Metazoa</taxon>
        <taxon>Chordata</taxon>
        <taxon>Craniata</taxon>
        <taxon>Vertebrata</taxon>
        <taxon>Euteleostomi</taxon>
        <taxon>Actinopterygii</taxon>
        <taxon>Neopterygii</taxon>
        <taxon>Teleostei</taxon>
        <taxon>Notacanthiformes</taxon>
        <taxon>Halosauridae</taxon>
        <taxon>Aldrovandia</taxon>
    </lineage>
</organism>
<comment type="function">
    <text evidence="5">Maintains stem cell potency. Increases STAT3 phosphorylation and controls ERK phosphorylation. May act as a scaffold, increasing STAT3 recruitment onto endosomes.</text>
</comment>
<keyword evidence="2 5" id="KW-0967">Endosome</keyword>
<feature type="compositionally biased region" description="Pro residues" evidence="6">
    <location>
        <begin position="138"/>
        <end position="150"/>
    </location>
</feature>
<proteinExistence type="inferred from homology"/>
<feature type="compositionally biased region" description="Low complexity" evidence="6">
    <location>
        <begin position="151"/>
        <end position="166"/>
    </location>
</feature>
<dbReference type="EMBL" id="JAINUG010000097">
    <property type="protein sequence ID" value="KAJ8397497.1"/>
    <property type="molecule type" value="Genomic_DNA"/>
</dbReference>
<dbReference type="GO" id="GO:0005768">
    <property type="term" value="C:endosome"/>
    <property type="evidence" value="ECO:0007669"/>
    <property type="project" value="UniProtKB-SubCell"/>
</dbReference>
<comment type="subcellular location">
    <subcellularLocation>
        <location evidence="1 5">Endosome</location>
    </subcellularLocation>
</comment>
<evidence type="ECO:0000313" key="8">
    <source>
        <dbReference type="EMBL" id="KAJ8397497.1"/>
    </source>
</evidence>
<comment type="subunit">
    <text evidence="5">Interacts with STAT3.</text>
</comment>
<feature type="region of interest" description="Disordered" evidence="6">
    <location>
        <begin position="1"/>
        <end position="22"/>
    </location>
</feature>
<dbReference type="Pfam" id="PF07051">
    <property type="entry name" value="OCIA"/>
    <property type="match status" value="1"/>
</dbReference>
<feature type="compositionally biased region" description="Basic and acidic residues" evidence="6">
    <location>
        <begin position="229"/>
        <end position="248"/>
    </location>
</feature>
<accession>A0AAD7WHU4</accession>
<dbReference type="GO" id="GO:2000736">
    <property type="term" value="P:regulation of stem cell differentiation"/>
    <property type="evidence" value="ECO:0007669"/>
    <property type="project" value="UniProtKB-UniRule"/>
</dbReference>
<evidence type="ECO:0000259" key="7">
    <source>
        <dbReference type="Pfam" id="PF07051"/>
    </source>
</evidence>
<comment type="domain">
    <text evidence="5">The OCIA domain is necessary and sufficient for endosomal localization.</text>
</comment>
<dbReference type="InterPro" id="IPR009764">
    <property type="entry name" value="OCIA_dom"/>
</dbReference>
<sequence length="255" mass="28586">MSQASSGFPQQHGVPPQSPMDYIPTEEERRVFRECNQESFWYRSLPFSAVSMAVTQGLISRGVLTSNTRFGAVSKLAFAGLCGYLAGKMSYMKICREKFKNLENSPLGEVLRQGHHTLPPRLAPQNQTEFEDASQPAYEPPPSLPSPDQPSPAHSYADFSYSDSAYQPAPSESAPSRADDDIISPQAPPYLDEEKPKRSSTSYDELRSKNRENYEVTMTQKAETLLKPAPDRATPDRTTPRKEVKKNIYGDTWEE</sequence>
<evidence type="ECO:0000256" key="3">
    <source>
        <dbReference type="ARBA" id="ARBA00037952"/>
    </source>
</evidence>
<dbReference type="PANTHER" id="PTHR13336">
    <property type="entry name" value="OVARIAN CARCINOMA IMMUNOREACTIVE ANTIGEN"/>
    <property type="match status" value="1"/>
</dbReference>
<gene>
    <name evidence="8" type="ORF">AAFF_G00437730</name>
</gene>
<comment type="caution">
    <text evidence="8">The sequence shown here is derived from an EMBL/GenBank/DDBJ whole genome shotgun (WGS) entry which is preliminary data.</text>
</comment>
<feature type="domain" description="OCIA" evidence="7">
    <location>
        <begin position="20"/>
        <end position="106"/>
    </location>
</feature>
<evidence type="ECO:0000256" key="5">
    <source>
        <dbReference type="RuleBase" id="RU369066"/>
    </source>
</evidence>
<evidence type="ECO:0000256" key="2">
    <source>
        <dbReference type="ARBA" id="ARBA00022753"/>
    </source>
</evidence>